<evidence type="ECO:0000256" key="13">
    <source>
        <dbReference type="ARBA" id="ARBA00023237"/>
    </source>
</evidence>
<dbReference type="OrthoDB" id="9760333at2"/>
<dbReference type="GO" id="GO:0015344">
    <property type="term" value="F:siderophore uptake transmembrane transporter activity"/>
    <property type="evidence" value="ECO:0007669"/>
    <property type="project" value="TreeGrafter"/>
</dbReference>
<comment type="subcellular location">
    <subcellularLocation>
        <location evidence="1 14">Cell outer membrane</location>
        <topology evidence="1 14">Multi-pass membrane protein</topology>
    </subcellularLocation>
</comment>
<proteinExistence type="inferred from homology"/>
<evidence type="ECO:0000259" key="18">
    <source>
        <dbReference type="Pfam" id="PF07715"/>
    </source>
</evidence>
<evidence type="ECO:0000256" key="14">
    <source>
        <dbReference type="PROSITE-ProRule" id="PRU01360"/>
    </source>
</evidence>
<feature type="chain" id="PRO_5021463924" evidence="16">
    <location>
        <begin position="20"/>
        <end position="719"/>
    </location>
</feature>
<dbReference type="Gene3D" id="2.170.130.10">
    <property type="entry name" value="TonB-dependent receptor, plug domain"/>
    <property type="match status" value="1"/>
</dbReference>
<keyword evidence="11 14" id="KW-0472">Membrane</keyword>
<keyword evidence="3 14" id="KW-0813">Transport</keyword>
<keyword evidence="9" id="KW-0406">Ion transport</keyword>
<dbReference type="Pfam" id="PF00593">
    <property type="entry name" value="TonB_dep_Rec_b-barrel"/>
    <property type="match status" value="1"/>
</dbReference>
<dbReference type="Pfam" id="PF07715">
    <property type="entry name" value="Plug"/>
    <property type="match status" value="1"/>
</dbReference>
<dbReference type="PANTHER" id="PTHR32552">
    <property type="entry name" value="FERRICHROME IRON RECEPTOR-RELATED"/>
    <property type="match status" value="1"/>
</dbReference>
<feature type="signal peptide" evidence="16">
    <location>
        <begin position="1"/>
        <end position="19"/>
    </location>
</feature>
<evidence type="ECO:0000256" key="10">
    <source>
        <dbReference type="ARBA" id="ARBA00023077"/>
    </source>
</evidence>
<dbReference type="Proteomes" id="UP000410984">
    <property type="component" value="Unassembled WGS sequence"/>
</dbReference>
<evidence type="ECO:0000256" key="6">
    <source>
        <dbReference type="ARBA" id="ARBA00022692"/>
    </source>
</evidence>
<dbReference type="PANTHER" id="PTHR32552:SF68">
    <property type="entry name" value="FERRICHROME OUTER MEMBRANE TRANSPORTER_PHAGE RECEPTOR"/>
    <property type="match status" value="1"/>
</dbReference>
<keyword evidence="20" id="KW-1185">Reference proteome</keyword>
<evidence type="ECO:0000256" key="1">
    <source>
        <dbReference type="ARBA" id="ARBA00004571"/>
    </source>
</evidence>
<organism evidence="19 20">
    <name type="scientific">Methylobacterium symbioticum</name>
    <dbReference type="NCBI Taxonomy" id="2584084"/>
    <lineage>
        <taxon>Bacteria</taxon>
        <taxon>Pseudomonadati</taxon>
        <taxon>Pseudomonadota</taxon>
        <taxon>Alphaproteobacteria</taxon>
        <taxon>Hyphomicrobiales</taxon>
        <taxon>Methylobacteriaceae</taxon>
        <taxon>Methylobacterium</taxon>
    </lineage>
</organism>
<dbReference type="FunFam" id="2.170.130.10:FF:000001">
    <property type="entry name" value="Catecholate siderophore TonB-dependent receptor"/>
    <property type="match status" value="1"/>
</dbReference>
<evidence type="ECO:0000256" key="12">
    <source>
        <dbReference type="ARBA" id="ARBA00023170"/>
    </source>
</evidence>
<evidence type="ECO:0000256" key="5">
    <source>
        <dbReference type="ARBA" id="ARBA00022496"/>
    </source>
</evidence>
<dbReference type="EMBL" id="CABFPH010000120">
    <property type="protein sequence ID" value="VUD74375.1"/>
    <property type="molecule type" value="Genomic_DNA"/>
</dbReference>
<gene>
    <name evidence="19" type="primary">fhuA_5</name>
    <name evidence="19" type="ORF">MET9862_05004</name>
</gene>
<dbReference type="NCBIfam" id="TIGR01783">
    <property type="entry name" value="TonB-siderophor"/>
    <property type="match status" value="1"/>
</dbReference>
<dbReference type="InterPro" id="IPR039426">
    <property type="entry name" value="TonB-dep_rcpt-like"/>
</dbReference>
<evidence type="ECO:0000256" key="9">
    <source>
        <dbReference type="ARBA" id="ARBA00023065"/>
    </source>
</evidence>
<dbReference type="GO" id="GO:0009279">
    <property type="term" value="C:cell outer membrane"/>
    <property type="evidence" value="ECO:0007669"/>
    <property type="project" value="UniProtKB-SubCell"/>
</dbReference>
<evidence type="ECO:0000256" key="7">
    <source>
        <dbReference type="ARBA" id="ARBA00022729"/>
    </source>
</evidence>
<dbReference type="InterPro" id="IPR036942">
    <property type="entry name" value="Beta-barrel_TonB_sf"/>
</dbReference>
<evidence type="ECO:0000259" key="17">
    <source>
        <dbReference type="Pfam" id="PF00593"/>
    </source>
</evidence>
<evidence type="ECO:0000313" key="19">
    <source>
        <dbReference type="EMBL" id="VUD74375.1"/>
    </source>
</evidence>
<name>A0A509ELT2_9HYPH</name>
<feature type="domain" description="TonB-dependent receptor-like beta-barrel" evidence="17">
    <location>
        <begin position="257"/>
        <end position="688"/>
    </location>
</feature>
<comment type="similarity">
    <text evidence="2 14 15">Belongs to the TonB-dependent receptor family.</text>
</comment>
<evidence type="ECO:0000256" key="11">
    <source>
        <dbReference type="ARBA" id="ARBA00023136"/>
    </source>
</evidence>
<keyword evidence="6 14" id="KW-0812">Transmembrane</keyword>
<evidence type="ECO:0000256" key="3">
    <source>
        <dbReference type="ARBA" id="ARBA00022448"/>
    </source>
</evidence>
<keyword evidence="4 14" id="KW-1134">Transmembrane beta strand</keyword>
<dbReference type="FunFam" id="2.40.170.20:FF:000005">
    <property type="entry name" value="TonB-dependent siderophore receptor"/>
    <property type="match status" value="1"/>
</dbReference>
<dbReference type="InterPro" id="IPR000531">
    <property type="entry name" value="Beta-barrel_TonB"/>
</dbReference>
<dbReference type="GO" id="GO:0038023">
    <property type="term" value="F:signaling receptor activity"/>
    <property type="evidence" value="ECO:0007669"/>
    <property type="project" value="InterPro"/>
</dbReference>
<keyword evidence="8" id="KW-0408">Iron</keyword>
<accession>A0A509ELT2</accession>
<evidence type="ECO:0000256" key="4">
    <source>
        <dbReference type="ARBA" id="ARBA00022452"/>
    </source>
</evidence>
<keyword evidence="5" id="KW-0410">Iron transport</keyword>
<dbReference type="GO" id="GO:0015891">
    <property type="term" value="P:siderophore transport"/>
    <property type="evidence" value="ECO:0007669"/>
    <property type="project" value="InterPro"/>
</dbReference>
<reference evidence="19 20" key="1">
    <citation type="submission" date="2019-06" db="EMBL/GenBank/DDBJ databases">
        <authorList>
            <person name="Rodrigo-Torres L."/>
            <person name="Arahal R. D."/>
            <person name="Lucena T."/>
        </authorList>
    </citation>
    <scope>NUCLEOTIDE SEQUENCE [LARGE SCALE GENOMIC DNA]</scope>
    <source>
        <strain evidence="19 20">SB0023/3</strain>
    </source>
</reference>
<dbReference type="InterPro" id="IPR012910">
    <property type="entry name" value="Plug_dom"/>
</dbReference>
<evidence type="ECO:0000256" key="16">
    <source>
        <dbReference type="SAM" id="SignalP"/>
    </source>
</evidence>
<evidence type="ECO:0000256" key="8">
    <source>
        <dbReference type="ARBA" id="ARBA00023004"/>
    </source>
</evidence>
<feature type="domain" description="TonB-dependent receptor plug" evidence="18">
    <location>
        <begin position="80"/>
        <end position="180"/>
    </location>
</feature>
<sequence length="719" mass="77457">MTGRDGVAMRRGRSRRARAALLSGLVPLCAAGAAAQPAGVPAEVALSELSVAGTGERATGPVVGYRATRSATATRTDTALRDTPQSVQVVPREVLEDRQDLRLADAITNVSNVQSGGTIQGRSDTFVIRGFRTQTYAIDGVLMSPANTFNVTQRDLADVERIEVLKGPASVLYGRGDPGGLINIVTRRPTLEPSGDLTVQGGSYGFARLQGTVSGALPGAEGFAGRVSFASQDDPTFRNYGGDRSNTRNFVAPAFSWTPSADTRVEFLAEMTRQDSQYDDGLVARNGRVPLDDIRRYYGTNNSRYSGESNFVTLRAEHDLSPEVTLRQIVNVQAGGFGVFAVRPSGLNAAGTLVTRRGSAVDTTYAAIDTQTEMVAKFDLLGLRNTLLAGFEYIDGFRKSYSQQSTFTSASFLDPSPRGTYGAFTFQNLIQQRTDLYGLYLQDQIDLGAGFQLLVGARADFGSQFYFSRTTAAQRPPAEQELFGFSPRVGLVYRPVEPLTLYASYTTSFKPQTDAVLNVSNPPPETGEQYEVGARYDLIPSALTLSAAAFSITRQNVSANDPVNTGYSVITGAQRSEGVEVDIAGEILPGWKIIGGLGYLDAKITKDTTFAVGNRLVGVPEFSGSVWSTYQVQSGALRGLGFGFGATYVGSRFGDLNNSYRVGAYTRLDAAIFYDFDRFRFAVNARNLTDARYIEQPFNATSNLPGAPFTVLATITARM</sequence>
<evidence type="ECO:0000256" key="15">
    <source>
        <dbReference type="RuleBase" id="RU003357"/>
    </source>
</evidence>
<keyword evidence="13 14" id="KW-0998">Cell outer membrane</keyword>
<evidence type="ECO:0000313" key="20">
    <source>
        <dbReference type="Proteomes" id="UP000410984"/>
    </source>
</evidence>
<dbReference type="Gene3D" id="2.40.170.20">
    <property type="entry name" value="TonB-dependent receptor, beta-barrel domain"/>
    <property type="match status" value="1"/>
</dbReference>
<dbReference type="SUPFAM" id="SSF56935">
    <property type="entry name" value="Porins"/>
    <property type="match status" value="1"/>
</dbReference>
<dbReference type="AlphaFoldDB" id="A0A509ELT2"/>
<dbReference type="InterPro" id="IPR037066">
    <property type="entry name" value="Plug_dom_sf"/>
</dbReference>
<keyword evidence="10 15" id="KW-0798">TonB box</keyword>
<dbReference type="CDD" id="cd01347">
    <property type="entry name" value="ligand_gated_channel"/>
    <property type="match status" value="1"/>
</dbReference>
<keyword evidence="12 19" id="KW-0675">Receptor</keyword>
<keyword evidence="7 16" id="KW-0732">Signal</keyword>
<dbReference type="InterPro" id="IPR010105">
    <property type="entry name" value="TonB_sidphr_rcpt"/>
</dbReference>
<dbReference type="PROSITE" id="PS52016">
    <property type="entry name" value="TONB_DEPENDENT_REC_3"/>
    <property type="match status" value="1"/>
</dbReference>
<evidence type="ECO:0000256" key="2">
    <source>
        <dbReference type="ARBA" id="ARBA00009810"/>
    </source>
</evidence>
<protein>
    <submittedName>
        <fullName evidence="19">Ferrichrome-iron receptor</fullName>
    </submittedName>
</protein>